<dbReference type="PRINTS" id="PR01590">
    <property type="entry name" value="HTHFIS"/>
</dbReference>
<dbReference type="InterPro" id="IPR002078">
    <property type="entry name" value="Sigma_54_int"/>
</dbReference>
<keyword evidence="10" id="KW-1185">Reference proteome</keyword>
<dbReference type="PROSITE" id="PS00676">
    <property type="entry name" value="SIGMA54_INTERACT_2"/>
    <property type="match status" value="1"/>
</dbReference>
<dbReference type="SUPFAM" id="SSF52540">
    <property type="entry name" value="P-loop containing nucleoside triphosphate hydrolases"/>
    <property type="match status" value="1"/>
</dbReference>
<dbReference type="PANTHER" id="PTHR32071:SF119">
    <property type="entry name" value="SIGMA L-DEPENDENT TRANSCRIPTIONAL REGULATOR YPLP-RELATED"/>
    <property type="match status" value="1"/>
</dbReference>
<evidence type="ECO:0000259" key="7">
    <source>
        <dbReference type="PROSITE" id="PS50045"/>
    </source>
</evidence>
<protein>
    <submittedName>
        <fullName evidence="9">Sigma-54-dependent Fis family transcriptional regulator</fullName>
    </submittedName>
</protein>
<dbReference type="InterPro" id="IPR001789">
    <property type="entry name" value="Sig_transdc_resp-reg_receiver"/>
</dbReference>
<name>A0ABM7WEP2_9BACT</name>
<dbReference type="SUPFAM" id="SSF52172">
    <property type="entry name" value="CheY-like"/>
    <property type="match status" value="1"/>
</dbReference>
<evidence type="ECO:0000256" key="5">
    <source>
        <dbReference type="ARBA" id="ARBA00023163"/>
    </source>
</evidence>
<dbReference type="InterPro" id="IPR058031">
    <property type="entry name" value="AAA_lid_NorR"/>
</dbReference>
<dbReference type="RefSeq" id="WP_284152739.1">
    <property type="nucleotide sequence ID" value="NZ_AP025516.1"/>
</dbReference>
<dbReference type="Gene3D" id="3.40.50.300">
    <property type="entry name" value="P-loop containing nucleotide triphosphate hydrolases"/>
    <property type="match status" value="1"/>
</dbReference>
<dbReference type="InterPro" id="IPR002197">
    <property type="entry name" value="HTH_Fis"/>
</dbReference>
<feature type="domain" description="Response regulatory" evidence="8">
    <location>
        <begin position="3"/>
        <end position="117"/>
    </location>
</feature>
<dbReference type="InterPro" id="IPR027417">
    <property type="entry name" value="P-loop_NTPase"/>
</dbReference>
<dbReference type="Pfam" id="PF02954">
    <property type="entry name" value="HTH_8"/>
    <property type="match status" value="1"/>
</dbReference>
<dbReference type="EMBL" id="AP025516">
    <property type="protein sequence ID" value="BDD89439.1"/>
    <property type="molecule type" value="Genomic_DNA"/>
</dbReference>
<keyword evidence="6" id="KW-0597">Phosphoprotein</keyword>
<keyword evidence="2" id="KW-0067">ATP-binding</keyword>
<proteinExistence type="predicted"/>
<feature type="modified residue" description="4-aspartylphosphate" evidence="6">
    <location>
        <position position="52"/>
    </location>
</feature>
<dbReference type="InterPro" id="IPR025662">
    <property type="entry name" value="Sigma_54_int_dom_ATP-bd_1"/>
</dbReference>
<dbReference type="Gene3D" id="1.10.10.60">
    <property type="entry name" value="Homeodomain-like"/>
    <property type="match status" value="1"/>
</dbReference>
<sequence length="442" mass="49111">MSSVLIVDDNEDLRFSLSSVVRKNDFSVETAASGSEALEIAHSSVIDLAFLDIGLPDLHGISLIANLRQITPDMGIVMLTGLNDAKTAVEALKAGAFDYIVKPFDMIEFTTTLHRFMQSRLMEKKALIEHQQDGEGPLIGQSEPMRRVRQSIKTAASVESPVLITGETGTGKEMVARAIHHEGQGGHRGIFVKVDCGTLSANLVESELFGYEKGAFTDARSDKKGLVEVASGGTLFLDEIGNLPIELQPKLLRLIEESTFRKVGGLKDIKVQLRIIAATNSDLLAAINAGTFREDLYYRLNVLPIALPSLRERGEDIVLLADFFLHRLNREMKRDIKGFTNPATAILRSYPWPGNIRELRNIIEREIIFNNSGWLTLANLVHRWNSRDVELDQHLLSLQEMEKRHIKNVLTRTGNNKSQAARILGISRTTLRQKLASSAPDK</sequence>
<dbReference type="InterPro" id="IPR025944">
    <property type="entry name" value="Sigma_54_int_dom_CS"/>
</dbReference>
<evidence type="ECO:0000313" key="10">
    <source>
        <dbReference type="Proteomes" id="UP000830055"/>
    </source>
</evidence>
<dbReference type="SUPFAM" id="SSF46689">
    <property type="entry name" value="Homeodomain-like"/>
    <property type="match status" value="1"/>
</dbReference>
<gene>
    <name evidence="9" type="primary">ntrC1</name>
    <name evidence="9" type="ORF">DPPLL_38040</name>
</gene>
<evidence type="ECO:0000313" key="9">
    <source>
        <dbReference type="EMBL" id="BDD89439.1"/>
    </source>
</evidence>
<dbReference type="PANTHER" id="PTHR32071">
    <property type="entry name" value="TRANSCRIPTIONAL REGULATORY PROTEIN"/>
    <property type="match status" value="1"/>
</dbReference>
<organism evidence="9 10">
    <name type="scientific">Desulfofustis limnaeus</name>
    <dbReference type="NCBI Taxonomy" id="2740163"/>
    <lineage>
        <taxon>Bacteria</taxon>
        <taxon>Pseudomonadati</taxon>
        <taxon>Thermodesulfobacteriota</taxon>
        <taxon>Desulfobulbia</taxon>
        <taxon>Desulfobulbales</taxon>
        <taxon>Desulfocapsaceae</taxon>
        <taxon>Desulfofustis</taxon>
    </lineage>
</organism>
<dbReference type="InterPro" id="IPR025943">
    <property type="entry name" value="Sigma_54_int_dom_ATP-bd_2"/>
</dbReference>
<dbReference type="CDD" id="cd00009">
    <property type="entry name" value="AAA"/>
    <property type="match status" value="1"/>
</dbReference>
<dbReference type="InterPro" id="IPR011006">
    <property type="entry name" value="CheY-like_superfamily"/>
</dbReference>
<keyword evidence="1" id="KW-0547">Nucleotide-binding</keyword>
<dbReference type="Pfam" id="PF00158">
    <property type="entry name" value="Sigma54_activat"/>
    <property type="match status" value="1"/>
</dbReference>
<dbReference type="PROSITE" id="PS00688">
    <property type="entry name" value="SIGMA54_INTERACT_3"/>
    <property type="match status" value="1"/>
</dbReference>
<dbReference type="PROSITE" id="PS50045">
    <property type="entry name" value="SIGMA54_INTERACT_4"/>
    <property type="match status" value="1"/>
</dbReference>
<evidence type="ECO:0000256" key="3">
    <source>
        <dbReference type="ARBA" id="ARBA00023015"/>
    </source>
</evidence>
<evidence type="ECO:0000259" key="8">
    <source>
        <dbReference type="PROSITE" id="PS50110"/>
    </source>
</evidence>
<keyword evidence="4" id="KW-0238">DNA-binding</keyword>
<dbReference type="PROSITE" id="PS00675">
    <property type="entry name" value="SIGMA54_INTERACT_1"/>
    <property type="match status" value="1"/>
</dbReference>
<evidence type="ECO:0000256" key="6">
    <source>
        <dbReference type="PROSITE-ProRule" id="PRU00169"/>
    </source>
</evidence>
<dbReference type="InterPro" id="IPR003593">
    <property type="entry name" value="AAA+_ATPase"/>
</dbReference>
<evidence type="ECO:0000256" key="4">
    <source>
        <dbReference type="ARBA" id="ARBA00023125"/>
    </source>
</evidence>
<feature type="domain" description="Sigma-54 factor interaction" evidence="7">
    <location>
        <begin position="138"/>
        <end position="368"/>
    </location>
</feature>
<dbReference type="Gene3D" id="1.10.8.60">
    <property type="match status" value="1"/>
</dbReference>
<dbReference type="PROSITE" id="PS50110">
    <property type="entry name" value="RESPONSE_REGULATORY"/>
    <property type="match status" value="1"/>
</dbReference>
<dbReference type="SMART" id="SM00448">
    <property type="entry name" value="REC"/>
    <property type="match status" value="1"/>
</dbReference>
<dbReference type="Pfam" id="PF00072">
    <property type="entry name" value="Response_reg"/>
    <property type="match status" value="1"/>
</dbReference>
<dbReference type="Proteomes" id="UP000830055">
    <property type="component" value="Chromosome"/>
</dbReference>
<keyword evidence="3" id="KW-0805">Transcription regulation</keyword>
<reference evidence="9 10" key="1">
    <citation type="submission" date="2022-01" db="EMBL/GenBank/DDBJ databases">
        <title>Desulfofustis limnae sp. nov., a novel mesophilic sulfate-reducing bacterium isolated from marsh soil.</title>
        <authorList>
            <person name="Watanabe M."/>
            <person name="Takahashi A."/>
            <person name="Kojima H."/>
            <person name="Fukui M."/>
        </authorList>
    </citation>
    <scope>NUCLEOTIDE SEQUENCE [LARGE SCALE GENOMIC DNA]</scope>
    <source>
        <strain evidence="9 10">PPLL</strain>
    </source>
</reference>
<keyword evidence="5" id="KW-0804">Transcription</keyword>
<evidence type="ECO:0000256" key="1">
    <source>
        <dbReference type="ARBA" id="ARBA00022741"/>
    </source>
</evidence>
<dbReference type="Gene3D" id="3.40.50.2300">
    <property type="match status" value="1"/>
</dbReference>
<accession>A0ABM7WEP2</accession>
<dbReference type="SMART" id="SM00382">
    <property type="entry name" value="AAA"/>
    <property type="match status" value="1"/>
</dbReference>
<dbReference type="CDD" id="cd00156">
    <property type="entry name" value="REC"/>
    <property type="match status" value="1"/>
</dbReference>
<dbReference type="Pfam" id="PF25601">
    <property type="entry name" value="AAA_lid_14"/>
    <property type="match status" value="1"/>
</dbReference>
<dbReference type="InterPro" id="IPR009057">
    <property type="entry name" value="Homeodomain-like_sf"/>
</dbReference>
<evidence type="ECO:0000256" key="2">
    <source>
        <dbReference type="ARBA" id="ARBA00022840"/>
    </source>
</evidence>